<dbReference type="Pfam" id="PF13563">
    <property type="entry name" value="2_5_RNA_ligase2"/>
    <property type="match status" value="1"/>
</dbReference>
<dbReference type="RefSeq" id="WP_099380971.1">
    <property type="nucleotide sequence ID" value="NZ_PEBD01000002.1"/>
</dbReference>
<dbReference type="EMBL" id="PEBD01000002">
    <property type="protein sequence ID" value="PHV69108.1"/>
    <property type="molecule type" value="Genomic_DNA"/>
</dbReference>
<accession>A0A2G3PTB5</accession>
<dbReference type="SUPFAM" id="SSF55144">
    <property type="entry name" value="LigT-like"/>
    <property type="match status" value="1"/>
</dbReference>
<reference evidence="1 2" key="1">
    <citation type="submission" date="2017-10" db="EMBL/GenBank/DDBJ databases">
        <title>The draft genome sequence of Williamsia sp. BULT 1.1 isolated from the semi-arid grassland soils from South Africa.</title>
        <authorList>
            <person name="Kabwe M.H."/>
            <person name="Govender N."/>
            <person name="Mutseka Lunga P."/>
            <person name="Vikram S."/>
            <person name="Makhalanyane T.P."/>
        </authorList>
    </citation>
    <scope>NUCLEOTIDE SEQUENCE [LARGE SCALE GENOMIC DNA]</scope>
    <source>
        <strain evidence="1 2">BULT 1.1</strain>
    </source>
</reference>
<dbReference type="AlphaFoldDB" id="A0A2G3PTB5"/>
<dbReference type="InterPro" id="IPR009097">
    <property type="entry name" value="Cyclic_Pdiesterase"/>
</dbReference>
<evidence type="ECO:0000313" key="2">
    <source>
        <dbReference type="Proteomes" id="UP000225108"/>
    </source>
</evidence>
<evidence type="ECO:0000313" key="1">
    <source>
        <dbReference type="EMBL" id="PHV69108.1"/>
    </source>
</evidence>
<dbReference type="Gene3D" id="3.90.1140.10">
    <property type="entry name" value="Cyclic phosphodiesterase"/>
    <property type="match status" value="1"/>
</dbReference>
<gene>
    <name evidence="1" type="ORF">CSW57_00345</name>
</gene>
<proteinExistence type="predicted"/>
<comment type="caution">
    <text evidence="1">The sequence shown here is derived from an EMBL/GenBank/DDBJ whole genome shotgun (WGS) entry which is preliminary data.</text>
</comment>
<evidence type="ECO:0008006" key="3">
    <source>
        <dbReference type="Google" id="ProtNLM"/>
    </source>
</evidence>
<name>A0A2G3PTB5_WILMA</name>
<sequence>MAHSIELIFDENTDTVIGEQWAALTEAGLPSQGNIRSTSNRPHVTLVAADAIDPAIDSTLVAMTDVVGMSVNIGALLIFRGRRATAARLVVPSLPLLHLHAAVYRTAALHMTGEPLQHVTPGSWTPHVTLARRLEPGHIAEVAAALNNSPDTFTATVAGLRRWNGDSREEFHLLPRA</sequence>
<protein>
    <recommendedName>
        <fullName evidence="3">2'-5' RNA ligase superfamily protein</fullName>
    </recommendedName>
</protein>
<dbReference type="Proteomes" id="UP000225108">
    <property type="component" value="Unassembled WGS sequence"/>
</dbReference>
<organism evidence="1 2">
    <name type="scientific">Williamsia marianensis</name>
    <dbReference type="NCBI Taxonomy" id="85044"/>
    <lineage>
        <taxon>Bacteria</taxon>
        <taxon>Bacillati</taxon>
        <taxon>Actinomycetota</taxon>
        <taxon>Actinomycetes</taxon>
        <taxon>Mycobacteriales</taxon>
        <taxon>Nocardiaceae</taxon>
        <taxon>Williamsia</taxon>
    </lineage>
</organism>